<feature type="domain" description="Filamentation induced by cAMP protein Fic-like C-terminal" evidence="1">
    <location>
        <begin position="9"/>
        <end position="70"/>
    </location>
</feature>
<evidence type="ECO:0000259" key="1">
    <source>
        <dbReference type="Pfam" id="PF21247"/>
    </source>
</evidence>
<dbReference type="EMBL" id="JAAGRQ010000192">
    <property type="protein sequence ID" value="NDY59004.1"/>
    <property type="molecule type" value="Genomic_DNA"/>
</dbReference>
<dbReference type="AlphaFoldDB" id="A0A7K3NS33"/>
<gene>
    <name evidence="2" type="ORF">G3N56_19890</name>
</gene>
<evidence type="ECO:0000313" key="3">
    <source>
        <dbReference type="Proteomes" id="UP000469724"/>
    </source>
</evidence>
<comment type="caution">
    <text evidence="2">The sequence shown here is derived from an EMBL/GenBank/DDBJ whole genome shotgun (WGS) entry which is preliminary data.</text>
</comment>
<feature type="non-terminal residue" evidence="2">
    <location>
        <position position="1"/>
    </location>
</feature>
<name>A0A7K3NS33_9BACT</name>
<sequence length="84" mass="9612">PQVAPQVAPQVEQLLLAMGGEMSREALQRLLGLQDRKSFRERYLGPALAEGLVEMTIADRPTSRLQRYRLAERGRRCRRERHAG</sequence>
<accession>A0A7K3NS33</accession>
<dbReference type="InterPro" id="IPR049514">
    <property type="entry name" value="Fic-like_C"/>
</dbReference>
<proteinExistence type="predicted"/>
<dbReference type="Pfam" id="PF21247">
    <property type="entry name" value="Fic-like_C"/>
    <property type="match status" value="1"/>
</dbReference>
<keyword evidence="3" id="KW-1185">Reference proteome</keyword>
<dbReference type="RefSeq" id="WP_368356400.1">
    <property type="nucleotide sequence ID" value="NZ_JAAGRQ010000192.1"/>
</dbReference>
<dbReference type="Proteomes" id="UP000469724">
    <property type="component" value="Unassembled WGS sequence"/>
</dbReference>
<reference evidence="2 3" key="1">
    <citation type="submission" date="2020-02" db="EMBL/GenBank/DDBJ databases">
        <title>Comparative genomics of sulfur disproportionating microorganisms.</title>
        <authorList>
            <person name="Ward L.M."/>
            <person name="Bertran E."/>
            <person name="Johnston D.T."/>
        </authorList>
    </citation>
    <scope>NUCLEOTIDE SEQUENCE [LARGE SCALE GENOMIC DNA]</scope>
    <source>
        <strain evidence="2 3">DSM 3696</strain>
    </source>
</reference>
<evidence type="ECO:0000313" key="2">
    <source>
        <dbReference type="EMBL" id="NDY59004.1"/>
    </source>
</evidence>
<protein>
    <submittedName>
        <fullName evidence="2">Cell filamentation protein Fic</fullName>
    </submittedName>
</protein>
<organism evidence="2 3">
    <name type="scientific">Desulfolutivibrio sulfodismutans</name>
    <dbReference type="NCBI Taxonomy" id="63561"/>
    <lineage>
        <taxon>Bacteria</taxon>
        <taxon>Pseudomonadati</taxon>
        <taxon>Thermodesulfobacteriota</taxon>
        <taxon>Desulfovibrionia</taxon>
        <taxon>Desulfovibrionales</taxon>
        <taxon>Desulfovibrionaceae</taxon>
        <taxon>Desulfolutivibrio</taxon>
    </lineage>
</organism>